<evidence type="ECO:0000313" key="4">
    <source>
        <dbReference type="Proteomes" id="UP000285951"/>
    </source>
</evidence>
<dbReference type="Proteomes" id="UP000462449">
    <property type="component" value="Unassembled WGS sequence"/>
</dbReference>
<comment type="caution">
    <text evidence="2">The sequence shown here is derived from an EMBL/GenBank/DDBJ whole genome shotgun (WGS) entry which is preliminary data.</text>
</comment>
<dbReference type="OrthoDB" id="174137at2"/>
<feature type="coiled-coil region" evidence="1">
    <location>
        <begin position="247"/>
        <end position="378"/>
    </location>
</feature>
<evidence type="ECO:0000313" key="5">
    <source>
        <dbReference type="Proteomes" id="UP000462449"/>
    </source>
</evidence>
<sequence length="1132" mass="133106">MLSLFSTSSDTAGFRLQYMEVFNWGTFDKKVFRINPQGNNSLLTGANASGKSTYIDALLTLIVPAKRDRFYNQSSGVEKKGDRTEETYVLGHYGNIQEEGKSSTSTQKLRDTNTYSVILAHFKNTDQKQITIFQVRWFSNNEMRRQFGIAHLPLEIEKDFGQFDAKGLWKRRLDKNYNANSTKKRIEFIDGPTAYAERMSNLFGMRSVKALSLFNQVVGVKVLEDLDEFIRTNMLEEQDAETEFIQLKESFLTLMDAKTNIEKAKEQIAQLTPINENANQLNKIKESLLQLKQSKETAVYWFAKKGFELGEKELKKCKAELVLLNEELKELRNKEETLKQDERRISISIEKDEVGSKIKDLEKEIRQLERSRELRSSKLDDYNKISQNIELNTNPDEETFKINREKAKELKQAIQLKIDDENENLRALKNQADDFETSTNDLVKTIQTLQKNKNNIAGREAEIRDELIHHIGASKEEIPFIGELIKVKDDELAWESSIEKVLHNFALRLIVPPKYYSKVNEYVNGNNLRGRIRYDKYEEQDYLKNLRYKNINEKSLINKIEIKPKTQYEEWIENYLEVQFQFICVDNLSEFERYSEMAITQNGLIKFRKGKHEKDDRPHISRKENYVLGWDNKEKIAVLKKELTNLQNQQTENKKAISNKNTEIKNLGSFKDESHNLFSKYEKYDDIDWQTYANQIQEKTEQKDDLEKTNDRVKKLQEQLEKVQANLKQLSEVDIENKVIEKGKKQTEIESVTKTVNSNKAVFEPLGHIDVSEFEKQNQDLLSIEYSYFETSRKKFQDENSKETKELEGQKQKNEDEVKIKINAFKRPAEEITNKFKDWRSDVSSLPDSTNLEFINEYQKFLERLEKDNLPKFEKKFNDYLQETITNKVGDFRMFFENWSDSIKENIKHLNDSLKEIDFKSNPKTYIQLVAPTKINDEVKEFRNLLSAAIPNIREVDASIDGRKYHFFNHIEPLISKLDKEEWRKKVMEVRSWFSYKAEEFYKETNTKFKTYENMGQLSGGEKAQLTYTILGSAIAYQFGLTKEGLQSNSFRFIAIDEAFKSQDEDKARYLVTLCKQLHLQLLVVTPSDNIHIVENDISFVHFVERKEERHSWLYDMPIEQFKEEKANYVHQ</sequence>
<evidence type="ECO:0000313" key="3">
    <source>
        <dbReference type="EMBL" id="MVB09266.1"/>
    </source>
</evidence>
<dbReference type="Gene3D" id="3.40.50.300">
    <property type="entry name" value="P-loop containing nucleotide triphosphate hydrolases"/>
    <property type="match status" value="2"/>
</dbReference>
<keyword evidence="1" id="KW-0175">Coiled coil</keyword>
<reference evidence="3 4" key="1">
    <citation type="submission" date="2019-11" db="EMBL/GenBank/DDBJ databases">
        <title>Draft genome sequence of Labilibaculum sp. strain SYP isolated from Black Sea.</title>
        <authorList>
            <person name="Yadav S."/>
            <person name="Villanueva L."/>
        </authorList>
    </citation>
    <scope>NUCLEOTIDE SEQUENCE [LARGE SCALE GENOMIC DNA]</scope>
    <source>
        <strain evidence="3 4">44</strain>
    </source>
</reference>
<evidence type="ECO:0000313" key="2">
    <source>
        <dbReference type="EMBL" id="MUP40061.1"/>
    </source>
</evidence>
<gene>
    <name evidence="3" type="ORF">DWB62_019820</name>
    <name evidence="2" type="ORF">GNY23_19820</name>
</gene>
<reference evidence="2 5" key="2">
    <citation type="submission" date="2019-12" db="EMBL/GenBank/DDBJ databases">
        <title>Draft genome sequence of Labilibaculum sp. strain 44 isolated from deep waters of Black Sea.</title>
        <authorList>
            <person name="Yadav S."/>
            <person name="Villanueva L."/>
        </authorList>
    </citation>
    <scope>NUCLEOTIDE SEQUENCE [LARGE SCALE GENOMIC DNA]</scope>
    <source>
        <strain evidence="2 5">44</strain>
    </source>
</reference>
<feature type="coiled-coil region" evidence="1">
    <location>
        <begin position="689"/>
        <end position="733"/>
    </location>
</feature>
<organism evidence="2 5">
    <name type="scientific">Labilibaculum euxinus</name>
    <dbReference type="NCBI Taxonomy" id="2686357"/>
    <lineage>
        <taxon>Bacteria</taxon>
        <taxon>Pseudomonadati</taxon>
        <taxon>Bacteroidota</taxon>
        <taxon>Bacteroidia</taxon>
        <taxon>Marinilabiliales</taxon>
        <taxon>Marinifilaceae</taxon>
        <taxon>Labilibaculum</taxon>
    </lineage>
</organism>
<dbReference type="EMBL" id="QTZN02000078">
    <property type="protein sequence ID" value="MVB09266.1"/>
    <property type="molecule type" value="Genomic_DNA"/>
</dbReference>
<name>A0A7M4DBN2_9BACT</name>
<dbReference type="Pfam" id="PF13555">
    <property type="entry name" value="AAA_29"/>
    <property type="match status" value="1"/>
</dbReference>
<dbReference type="SUPFAM" id="SSF52540">
    <property type="entry name" value="P-loop containing nucleoside triphosphate hydrolases"/>
    <property type="match status" value="1"/>
</dbReference>
<dbReference type="Pfam" id="PF13558">
    <property type="entry name" value="SbcC_Walker_B"/>
    <property type="match status" value="1"/>
</dbReference>
<dbReference type="RefSeq" id="WP_156197394.1">
    <property type="nucleotide sequence ID" value="NZ_QTZN02000078.1"/>
</dbReference>
<protein>
    <submittedName>
        <fullName evidence="2">AAA family ATPase</fullName>
    </submittedName>
</protein>
<keyword evidence="4" id="KW-1185">Reference proteome</keyword>
<accession>A0A7M4DBN2</accession>
<dbReference type="AlphaFoldDB" id="A0A7M4DBN2"/>
<dbReference type="InterPro" id="IPR027417">
    <property type="entry name" value="P-loop_NTPase"/>
</dbReference>
<dbReference type="Proteomes" id="UP000285951">
    <property type="component" value="Unassembled WGS sequence"/>
</dbReference>
<dbReference type="EMBL" id="WOTW01000078">
    <property type="protein sequence ID" value="MUP40061.1"/>
    <property type="molecule type" value="Genomic_DNA"/>
</dbReference>
<evidence type="ECO:0000256" key="1">
    <source>
        <dbReference type="SAM" id="Coils"/>
    </source>
</evidence>
<proteinExistence type="predicted"/>
<feature type="coiled-coil region" evidence="1">
    <location>
        <begin position="404"/>
        <end position="438"/>
    </location>
</feature>